<dbReference type="Proteomes" id="UP000268652">
    <property type="component" value="Unassembled WGS sequence"/>
</dbReference>
<gene>
    <name evidence="7" type="ORF">D7318_25665</name>
</gene>
<evidence type="ECO:0000313" key="8">
    <source>
        <dbReference type="Proteomes" id="UP000268652"/>
    </source>
</evidence>
<feature type="compositionally biased region" description="Basic and acidic residues" evidence="4">
    <location>
        <begin position="1021"/>
        <end position="1035"/>
    </location>
</feature>
<accession>A0ABX9R0B0</accession>
<dbReference type="EMBL" id="RBDY01000027">
    <property type="protein sequence ID" value="RKN16407.1"/>
    <property type="molecule type" value="Genomic_DNA"/>
</dbReference>
<reference evidence="7 8" key="1">
    <citation type="submission" date="2018-09" db="EMBL/GenBank/DDBJ databases">
        <title>Streptomyces sp. nov. DS1-2, an endophytic actinomycete isolated from roots of Dendrobium scabrilingue.</title>
        <authorList>
            <person name="Kuncharoen N."/>
            <person name="Kudo T."/>
            <person name="Ohkuma M."/>
            <person name="Yuki M."/>
            <person name="Tanasupawat S."/>
        </authorList>
    </citation>
    <scope>NUCLEOTIDE SEQUENCE [LARGE SCALE GENOMIC DNA]</scope>
    <source>
        <strain evidence="7 8">DS1-2</strain>
    </source>
</reference>
<dbReference type="CDD" id="cd00833">
    <property type="entry name" value="PKS"/>
    <property type="match status" value="1"/>
</dbReference>
<evidence type="ECO:0000256" key="4">
    <source>
        <dbReference type="SAM" id="MobiDB-lite"/>
    </source>
</evidence>
<evidence type="ECO:0000259" key="5">
    <source>
        <dbReference type="PROSITE" id="PS50075"/>
    </source>
</evidence>
<dbReference type="Gene3D" id="1.10.1200.10">
    <property type="entry name" value="ACP-like"/>
    <property type="match status" value="1"/>
</dbReference>
<feature type="region of interest" description="Disordered" evidence="4">
    <location>
        <begin position="1"/>
        <end position="38"/>
    </location>
</feature>
<protein>
    <submittedName>
        <fullName evidence="7">Short-chain dehydrogenase</fullName>
    </submittedName>
</protein>
<dbReference type="SMART" id="SM00823">
    <property type="entry name" value="PKS_PP"/>
    <property type="match status" value="1"/>
</dbReference>
<keyword evidence="3" id="KW-0808">Transferase</keyword>
<evidence type="ECO:0000256" key="3">
    <source>
        <dbReference type="ARBA" id="ARBA00022679"/>
    </source>
</evidence>
<organism evidence="7 8">
    <name type="scientific">Streptomyces radicis</name>
    <dbReference type="NCBI Taxonomy" id="1750517"/>
    <lineage>
        <taxon>Bacteria</taxon>
        <taxon>Bacillati</taxon>
        <taxon>Actinomycetota</taxon>
        <taxon>Actinomycetes</taxon>
        <taxon>Kitasatosporales</taxon>
        <taxon>Streptomycetaceae</taxon>
        <taxon>Streptomyces</taxon>
    </lineage>
</organism>
<dbReference type="Pfam" id="PF22621">
    <property type="entry name" value="CurL-like_PKS_C"/>
    <property type="match status" value="1"/>
</dbReference>
<dbReference type="InterPro" id="IPR050091">
    <property type="entry name" value="PKS_NRPS_Biosynth_Enz"/>
</dbReference>
<keyword evidence="8" id="KW-1185">Reference proteome</keyword>
<dbReference type="Pfam" id="PF00109">
    <property type="entry name" value="ketoacyl-synt"/>
    <property type="match status" value="1"/>
</dbReference>
<dbReference type="PANTHER" id="PTHR43775">
    <property type="entry name" value="FATTY ACID SYNTHASE"/>
    <property type="match status" value="1"/>
</dbReference>
<dbReference type="SMART" id="SM00825">
    <property type="entry name" value="PKS_KS"/>
    <property type="match status" value="1"/>
</dbReference>
<name>A0ABX9R0B0_9ACTN</name>
<evidence type="ECO:0000256" key="1">
    <source>
        <dbReference type="ARBA" id="ARBA00022450"/>
    </source>
</evidence>
<dbReference type="PANTHER" id="PTHR43775:SF37">
    <property type="entry name" value="SI:DKEY-61P9.11"/>
    <property type="match status" value="1"/>
</dbReference>
<keyword evidence="1" id="KW-0596">Phosphopantetheine</keyword>
<dbReference type="PROSITE" id="PS52004">
    <property type="entry name" value="KS3_2"/>
    <property type="match status" value="1"/>
</dbReference>
<evidence type="ECO:0000313" key="7">
    <source>
        <dbReference type="EMBL" id="RKN16407.1"/>
    </source>
</evidence>
<dbReference type="InterPro" id="IPR009081">
    <property type="entry name" value="PP-bd_ACP"/>
</dbReference>
<dbReference type="InterPro" id="IPR016039">
    <property type="entry name" value="Thiolase-like"/>
</dbReference>
<feature type="region of interest" description="Disordered" evidence="4">
    <location>
        <begin position="1017"/>
        <end position="1056"/>
    </location>
</feature>
<keyword evidence="2" id="KW-0597">Phosphoprotein</keyword>
<dbReference type="SUPFAM" id="SSF53901">
    <property type="entry name" value="Thiolase-like"/>
    <property type="match status" value="1"/>
</dbReference>
<sequence>MNAMTEAGAVTDARTVTDAGTGPVTESRHENAPGTGNEVENDAAVAVVGMAGRFPGADDVGELWRNLLAGASGLREITDAELAAAGADLGPGHVRVGGPVAGIEEFDAVAFGLSDREAETMEPHHRLLLECAWEALESAGYPPTDPGVPVGVFAGCAFPDYLTHHVPDLAQQPDGGRLLAAGVERDSLTSFISWKLGLRGPSLTVQTYCSTSLVAVHLACQSLLTYECDMALAGGAHLPLPQAAGYRHEEGGILSPDGRVASLDASANGTVMGSGAALVALKRLADAVADGDVVHAVILGSAVNNDGRERAGYAAPGAAGQAAVVETAQAVAGVKPESIGYVECHAVGTPLGDSVELAALARVFGTPRDEPCVLGSAKPLIGHLDRAAGVTGLLRAALSLRDRVLPATAGFTAPNPALAAAGGRLVVLAENRPWPAGAEPRRAGVSSFGVGGTNAHVVLQEPPLAPAVAPRPGPHLLTLSAAGPEALSAATRRLGAYLAEHPGADLADVAHTLQVSRGRFALRRAVVVRDHEDAVAALADPDRWIEGETRRRDPRVRVTGGESPELVTAARRLLGTESVASGLRRIGVLVADDGTEEVAIDGVGGVGVGAAGVGAAGVGAFGVGGAGVGGEGAGRDGVDVWLLTVLARLWLAGAVLDWAALHGGAGRRVALPTYPFQRRRHWMEPGATGAPNAPGVLLPSWQRRPLPVADLDRRLRLAGPWLLLGAGERAEALRERLIGAGAEVVAIRRGAAFAAHASGDFTVARPDDAPLLARSLIAVPRTVAHAFALGPPGAGGAADDAEAWIAALAGEPVLADARPVVFTGGALGVLGPDLTRPEHSALAEGAPNAVQVDLDPGADMDQALAAALTDGAGPLAVRGGGVWESAFRECELPDPTPVSGLNVLLVGDDEAAAGWLADAGANVVRARPGEAVTPHQRVDAAVLSPATVDGFHALQAALGDRAPRARVALAPRGAVAAHARAARLRGAGRWIVAEGERAHAALDRLLAAADHLDHVVIGGDPPREAHGAERAEGPGRSRPGTGARASRPRPALATPLVEPGTDRERAVAELWCAGLGLAEVGVDDNFFELGGRSAAAVGIATRLAEAHSVELPLTALVEYPTVRQLAAYVEELGG</sequence>
<dbReference type="InterPro" id="IPR036736">
    <property type="entry name" value="ACP-like_sf"/>
</dbReference>
<dbReference type="InterPro" id="IPR020841">
    <property type="entry name" value="PKS_Beta-ketoAc_synthase_dom"/>
</dbReference>
<dbReference type="Pfam" id="PF02801">
    <property type="entry name" value="Ketoacyl-synt_C"/>
    <property type="match status" value="1"/>
</dbReference>
<feature type="domain" description="Carrier" evidence="5">
    <location>
        <begin position="1058"/>
        <end position="1133"/>
    </location>
</feature>
<dbReference type="InterPro" id="IPR020806">
    <property type="entry name" value="PKS_PP-bd"/>
</dbReference>
<dbReference type="InterPro" id="IPR014031">
    <property type="entry name" value="Ketoacyl_synth_C"/>
</dbReference>
<dbReference type="Gene3D" id="1.10.1240.100">
    <property type="match status" value="1"/>
</dbReference>
<evidence type="ECO:0000259" key="6">
    <source>
        <dbReference type="PROSITE" id="PS52004"/>
    </source>
</evidence>
<dbReference type="PROSITE" id="PS50075">
    <property type="entry name" value="CARRIER"/>
    <property type="match status" value="1"/>
</dbReference>
<proteinExistence type="predicted"/>
<comment type="caution">
    <text evidence="7">The sequence shown here is derived from an EMBL/GenBank/DDBJ whole genome shotgun (WGS) entry which is preliminary data.</text>
</comment>
<feature type="domain" description="Ketosynthase family 3 (KS3)" evidence="6">
    <location>
        <begin position="42"/>
        <end position="461"/>
    </location>
</feature>
<evidence type="ECO:0000256" key="2">
    <source>
        <dbReference type="ARBA" id="ARBA00022553"/>
    </source>
</evidence>
<dbReference type="Gene3D" id="3.40.47.10">
    <property type="match status" value="1"/>
</dbReference>
<dbReference type="InterPro" id="IPR014030">
    <property type="entry name" value="Ketoacyl_synth_N"/>
</dbReference>
<dbReference type="Pfam" id="PF00550">
    <property type="entry name" value="PP-binding"/>
    <property type="match status" value="1"/>
</dbReference>
<dbReference type="SUPFAM" id="SSF47336">
    <property type="entry name" value="ACP-like"/>
    <property type="match status" value="1"/>
</dbReference>
<dbReference type="Gene3D" id="3.30.70.3290">
    <property type="match status" value="1"/>
</dbReference>